<evidence type="ECO:0000256" key="3">
    <source>
        <dbReference type="SAM" id="SignalP"/>
    </source>
</evidence>
<dbReference type="GO" id="GO:0005576">
    <property type="term" value="C:extracellular region"/>
    <property type="evidence" value="ECO:0007669"/>
    <property type="project" value="UniProtKB-SubCell"/>
</dbReference>
<keyword evidence="6" id="KW-1185">Reference proteome</keyword>
<protein>
    <recommendedName>
        <fullName evidence="4">Single domain-containing protein</fullName>
    </recommendedName>
</protein>
<organism evidence="5 6">
    <name type="scientific">Laodelphax striatellus</name>
    <name type="common">Small brown planthopper</name>
    <name type="synonym">Delphax striatella</name>
    <dbReference type="NCBI Taxonomy" id="195883"/>
    <lineage>
        <taxon>Eukaryota</taxon>
        <taxon>Metazoa</taxon>
        <taxon>Ecdysozoa</taxon>
        <taxon>Arthropoda</taxon>
        <taxon>Hexapoda</taxon>
        <taxon>Insecta</taxon>
        <taxon>Pterygota</taxon>
        <taxon>Neoptera</taxon>
        <taxon>Paraneoptera</taxon>
        <taxon>Hemiptera</taxon>
        <taxon>Auchenorrhyncha</taxon>
        <taxon>Fulgoroidea</taxon>
        <taxon>Delphacidae</taxon>
        <taxon>Criomorphinae</taxon>
        <taxon>Laodelphax</taxon>
    </lineage>
</organism>
<evidence type="ECO:0000313" key="6">
    <source>
        <dbReference type="Proteomes" id="UP000291343"/>
    </source>
</evidence>
<dbReference type="AlphaFoldDB" id="A0A482XKP8"/>
<dbReference type="Pfam" id="PF15430">
    <property type="entry name" value="SVWC"/>
    <property type="match status" value="1"/>
</dbReference>
<dbReference type="SMART" id="SM01318">
    <property type="entry name" value="SVWC"/>
    <property type="match status" value="1"/>
</dbReference>
<feature type="chain" id="PRO_5019763592" description="Single domain-containing protein" evidence="3">
    <location>
        <begin position="27"/>
        <end position="119"/>
    </location>
</feature>
<evidence type="ECO:0000256" key="1">
    <source>
        <dbReference type="ARBA" id="ARBA00004613"/>
    </source>
</evidence>
<dbReference type="EMBL" id="QKKF02006330">
    <property type="protein sequence ID" value="RZF46372.1"/>
    <property type="molecule type" value="Genomic_DNA"/>
</dbReference>
<evidence type="ECO:0000259" key="4">
    <source>
        <dbReference type="SMART" id="SM01318"/>
    </source>
</evidence>
<name>A0A482XKP8_LAOST</name>
<keyword evidence="3" id="KW-0732">Signal</keyword>
<dbReference type="Proteomes" id="UP000291343">
    <property type="component" value="Unassembled WGS sequence"/>
</dbReference>
<dbReference type="InParanoid" id="A0A482XKP8"/>
<dbReference type="SUPFAM" id="SSF57603">
    <property type="entry name" value="FnI-like domain"/>
    <property type="match status" value="1"/>
</dbReference>
<evidence type="ECO:0000256" key="2">
    <source>
        <dbReference type="ARBA" id="ARBA00022525"/>
    </source>
</evidence>
<proteinExistence type="predicted"/>
<sequence length="119" mass="13067">MKSVCAFFVSAIVASMLIAAYDAAVAINVQKGETCLHNGKSYEQGAEWQEKGKCQQLLCRRSDETHVRIEYQSCGVVGAGPGYELDKGNPNLKYPDCCPKPVPIGLLPHNHHHNHPHRG</sequence>
<accession>A0A482XKP8</accession>
<feature type="domain" description="Single" evidence="4">
    <location>
        <begin position="35"/>
        <end position="103"/>
    </location>
</feature>
<feature type="signal peptide" evidence="3">
    <location>
        <begin position="1"/>
        <end position="26"/>
    </location>
</feature>
<dbReference type="InterPro" id="IPR029277">
    <property type="entry name" value="SVWC_dom"/>
</dbReference>
<dbReference type="FunCoup" id="A0A482XKP8">
    <property type="interactions" value="12"/>
</dbReference>
<keyword evidence="2" id="KW-0964">Secreted</keyword>
<gene>
    <name evidence="5" type="ORF">LSTR_LSTR007905</name>
</gene>
<comment type="caution">
    <text evidence="5">The sequence shown here is derived from an EMBL/GenBank/DDBJ whole genome shotgun (WGS) entry which is preliminary data.</text>
</comment>
<reference evidence="5 6" key="1">
    <citation type="journal article" date="2017" name="Gigascience">
        <title>Genome sequence of the small brown planthopper, Laodelphax striatellus.</title>
        <authorList>
            <person name="Zhu J."/>
            <person name="Jiang F."/>
            <person name="Wang X."/>
            <person name="Yang P."/>
            <person name="Bao Y."/>
            <person name="Zhao W."/>
            <person name="Wang W."/>
            <person name="Lu H."/>
            <person name="Wang Q."/>
            <person name="Cui N."/>
            <person name="Li J."/>
            <person name="Chen X."/>
            <person name="Luo L."/>
            <person name="Yu J."/>
            <person name="Kang L."/>
            <person name="Cui F."/>
        </authorList>
    </citation>
    <scope>NUCLEOTIDE SEQUENCE [LARGE SCALE GENOMIC DNA]</scope>
    <source>
        <strain evidence="5">Lst14</strain>
    </source>
</reference>
<comment type="subcellular location">
    <subcellularLocation>
        <location evidence="1">Secreted</location>
    </subcellularLocation>
</comment>
<evidence type="ECO:0000313" key="5">
    <source>
        <dbReference type="EMBL" id="RZF46372.1"/>
    </source>
</evidence>